<dbReference type="EMBL" id="LZKQ01000190">
    <property type="protein sequence ID" value="OBI81523.1"/>
    <property type="molecule type" value="Genomic_DNA"/>
</dbReference>
<dbReference type="PANTHER" id="PTHR43244:SF1">
    <property type="entry name" value="5,10-METHYLENETETRAHYDROMETHANOPTERIN REDUCTASE"/>
    <property type="match status" value="1"/>
</dbReference>
<dbReference type="Proteomes" id="UP000093795">
    <property type="component" value="Unassembled WGS sequence"/>
</dbReference>
<dbReference type="Gene3D" id="3.20.20.30">
    <property type="entry name" value="Luciferase-like domain"/>
    <property type="match status" value="1"/>
</dbReference>
<evidence type="ECO:0000313" key="4">
    <source>
        <dbReference type="Proteomes" id="UP000093795"/>
    </source>
</evidence>
<dbReference type="OrthoDB" id="7374740at2"/>
<feature type="domain" description="Luciferase-like" evidence="2">
    <location>
        <begin position="10"/>
        <end position="216"/>
    </location>
</feature>
<evidence type="ECO:0000256" key="1">
    <source>
        <dbReference type="ARBA" id="ARBA00023002"/>
    </source>
</evidence>
<dbReference type="SUPFAM" id="SSF51679">
    <property type="entry name" value="Bacterial luciferase-like"/>
    <property type="match status" value="1"/>
</dbReference>
<sequence>MVTVDVLYSAATHPWPQLRDEVLRAEADGFGRAWVFDHLSGAMLSGSRMLECFTLAGALAGATSSIGIGTLVVNVANRPAGVAVAAAASLQEISGGRFVFGLGAGAAPGSPWAREHDLLGIPLADSMRLRHQKLIDVLDLCEAQWDPHRDEKWAGFPLPSPPPPVLLGVNSAALATIAGRRCDAVNVALHHPRIGEFFEAARAARAESGRSGTPLTLNAWTTLSEGALDPDGPAHRRIAALGGDGLILVAGSSG</sequence>
<evidence type="ECO:0000259" key="2">
    <source>
        <dbReference type="Pfam" id="PF00296"/>
    </source>
</evidence>
<keyword evidence="1" id="KW-0560">Oxidoreductase</keyword>
<organism evidence="3 4">
    <name type="scientific">Mycobacterium asiaticum</name>
    <dbReference type="NCBI Taxonomy" id="1790"/>
    <lineage>
        <taxon>Bacteria</taxon>
        <taxon>Bacillati</taxon>
        <taxon>Actinomycetota</taxon>
        <taxon>Actinomycetes</taxon>
        <taxon>Mycobacteriales</taxon>
        <taxon>Mycobacteriaceae</taxon>
        <taxon>Mycobacterium</taxon>
    </lineage>
</organism>
<proteinExistence type="predicted"/>
<dbReference type="GO" id="GO:0016705">
    <property type="term" value="F:oxidoreductase activity, acting on paired donors, with incorporation or reduction of molecular oxygen"/>
    <property type="evidence" value="ECO:0007669"/>
    <property type="project" value="InterPro"/>
</dbReference>
<comment type="caution">
    <text evidence="3">The sequence shown here is derived from an EMBL/GenBank/DDBJ whole genome shotgun (WGS) entry which is preliminary data.</text>
</comment>
<gene>
    <name evidence="3" type="ORF">A9X01_01700</name>
</gene>
<dbReference type="PANTHER" id="PTHR43244">
    <property type="match status" value="1"/>
</dbReference>
<dbReference type="eggNOG" id="COG2141">
    <property type="taxonomic scope" value="Bacteria"/>
</dbReference>
<protein>
    <recommendedName>
        <fullName evidence="2">Luciferase-like domain-containing protein</fullName>
    </recommendedName>
</protein>
<dbReference type="STRING" id="1790.A5645_07175"/>
<dbReference type="InterPro" id="IPR011251">
    <property type="entry name" value="Luciferase-like_dom"/>
</dbReference>
<dbReference type="RefSeq" id="WP_065121753.1">
    <property type="nucleotide sequence ID" value="NZ_LZKQ01000190.1"/>
</dbReference>
<accession>A0A1A3C4I2</accession>
<dbReference type="InterPro" id="IPR050564">
    <property type="entry name" value="F420-G6PD/mer"/>
</dbReference>
<dbReference type="AlphaFoldDB" id="A0A1A3C4I2"/>
<name>A0A1A3C4I2_MYCAS</name>
<dbReference type="Pfam" id="PF00296">
    <property type="entry name" value="Bac_luciferase"/>
    <property type="match status" value="1"/>
</dbReference>
<reference evidence="3 4" key="1">
    <citation type="submission" date="2016-06" db="EMBL/GenBank/DDBJ databases">
        <authorList>
            <person name="Kjaerup R.B."/>
            <person name="Dalgaard T.S."/>
            <person name="Juul-Madsen H.R."/>
        </authorList>
    </citation>
    <scope>NUCLEOTIDE SEQUENCE [LARGE SCALE GENOMIC DNA]</scope>
    <source>
        <strain evidence="3 4">1081914.2</strain>
    </source>
</reference>
<dbReference type="InterPro" id="IPR036661">
    <property type="entry name" value="Luciferase-like_sf"/>
</dbReference>
<evidence type="ECO:0000313" key="3">
    <source>
        <dbReference type="EMBL" id="OBI81523.1"/>
    </source>
</evidence>